<proteinExistence type="predicted"/>
<sequence length="52" mass="5998">MAKRMLVWRRYLRIKNVNYLLGSIGVFLAFDARSSSDASSREGMGKLIMMEK</sequence>
<organism evidence="1 2">
    <name type="scientific">Lithocarpus litseifolius</name>
    <dbReference type="NCBI Taxonomy" id="425828"/>
    <lineage>
        <taxon>Eukaryota</taxon>
        <taxon>Viridiplantae</taxon>
        <taxon>Streptophyta</taxon>
        <taxon>Embryophyta</taxon>
        <taxon>Tracheophyta</taxon>
        <taxon>Spermatophyta</taxon>
        <taxon>Magnoliopsida</taxon>
        <taxon>eudicotyledons</taxon>
        <taxon>Gunneridae</taxon>
        <taxon>Pentapetalae</taxon>
        <taxon>rosids</taxon>
        <taxon>fabids</taxon>
        <taxon>Fagales</taxon>
        <taxon>Fagaceae</taxon>
        <taxon>Lithocarpus</taxon>
    </lineage>
</organism>
<evidence type="ECO:0000313" key="1">
    <source>
        <dbReference type="EMBL" id="KAK9984943.1"/>
    </source>
</evidence>
<name>A0AAW2BHN9_9ROSI</name>
<dbReference type="AlphaFoldDB" id="A0AAW2BHN9"/>
<protein>
    <submittedName>
        <fullName evidence="1">Uncharacterized protein</fullName>
    </submittedName>
</protein>
<dbReference type="EMBL" id="JAZDWU010000012">
    <property type="protein sequence ID" value="KAK9984943.1"/>
    <property type="molecule type" value="Genomic_DNA"/>
</dbReference>
<dbReference type="Proteomes" id="UP001459277">
    <property type="component" value="Unassembled WGS sequence"/>
</dbReference>
<gene>
    <name evidence="1" type="ORF">SO802_034468</name>
</gene>
<accession>A0AAW2BHN9</accession>
<evidence type="ECO:0000313" key="2">
    <source>
        <dbReference type="Proteomes" id="UP001459277"/>
    </source>
</evidence>
<comment type="caution">
    <text evidence="1">The sequence shown here is derived from an EMBL/GenBank/DDBJ whole genome shotgun (WGS) entry which is preliminary data.</text>
</comment>
<keyword evidence="2" id="KW-1185">Reference proteome</keyword>
<reference evidence="1 2" key="1">
    <citation type="submission" date="2024-01" db="EMBL/GenBank/DDBJ databases">
        <title>A telomere-to-telomere, gap-free genome of sweet tea (Lithocarpus litseifolius).</title>
        <authorList>
            <person name="Zhou J."/>
        </authorList>
    </citation>
    <scope>NUCLEOTIDE SEQUENCE [LARGE SCALE GENOMIC DNA]</scope>
    <source>
        <strain evidence="1">Zhou-2022a</strain>
        <tissue evidence="1">Leaf</tissue>
    </source>
</reference>